<dbReference type="EMBL" id="UGMS01000006">
    <property type="protein sequence ID" value="STW80818.1"/>
    <property type="molecule type" value="Genomic_DNA"/>
</dbReference>
<gene>
    <name evidence="1" type="primary">nnr_3</name>
    <name evidence="1" type="ORF">NCTC11685_08185</name>
</gene>
<evidence type="ECO:0000313" key="2">
    <source>
        <dbReference type="Proteomes" id="UP000254863"/>
    </source>
</evidence>
<dbReference type="Proteomes" id="UP000254863">
    <property type="component" value="Unassembled WGS sequence"/>
</dbReference>
<name>A0A7H4PQZ5_9ENTR</name>
<keyword evidence="1" id="KW-0808">Transferase</keyword>
<dbReference type="GO" id="GO:0016301">
    <property type="term" value="F:kinase activity"/>
    <property type="evidence" value="ECO:0007669"/>
    <property type="project" value="UniProtKB-KW"/>
</dbReference>
<organism evidence="1 2">
    <name type="scientific">Klebsiella michiganensis</name>
    <dbReference type="NCBI Taxonomy" id="1134687"/>
    <lineage>
        <taxon>Bacteria</taxon>
        <taxon>Pseudomonadati</taxon>
        <taxon>Pseudomonadota</taxon>
        <taxon>Gammaproteobacteria</taxon>
        <taxon>Enterobacterales</taxon>
        <taxon>Enterobacteriaceae</taxon>
        <taxon>Klebsiella/Raoultella group</taxon>
        <taxon>Klebsiella</taxon>
    </lineage>
</organism>
<evidence type="ECO:0000313" key="1">
    <source>
        <dbReference type="EMBL" id="STW80818.1"/>
    </source>
</evidence>
<keyword evidence="1" id="KW-0418">Kinase</keyword>
<dbReference type="AlphaFoldDB" id="A0A7H4PQZ5"/>
<comment type="caution">
    <text evidence="1">The sequence shown here is derived from an EMBL/GenBank/DDBJ whole genome shotgun (WGS) entry which is preliminary data.</text>
</comment>
<proteinExistence type="predicted"/>
<sequence length="32" mass="3333">MVHELTSRSLEESLHWADVIAIGPGSGAGRVG</sequence>
<accession>A0A7H4PQZ5</accession>
<reference evidence="1 2" key="1">
    <citation type="submission" date="2018-06" db="EMBL/GenBank/DDBJ databases">
        <authorList>
            <consortium name="Pathogen Informatics"/>
            <person name="Doyle S."/>
        </authorList>
    </citation>
    <scope>NUCLEOTIDE SEQUENCE [LARGE SCALE GENOMIC DNA]</scope>
    <source>
        <strain evidence="1 2">NCTC11685</strain>
    </source>
</reference>
<protein>
    <submittedName>
        <fullName evidence="1">Putative carbohydrate kinase</fullName>
    </submittedName>
</protein>